<dbReference type="RefSeq" id="WP_203176034.1">
    <property type="nucleotide sequence ID" value="NZ_JAEVHM010000068.1"/>
</dbReference>
<evidence type="ECO:0000313" key="2">
    <source>
        <dbReference type="Proteomes" id="UP000601027"/>
    </source>
</evidence>
<organism evidence="1 2">
    <name type="scientific">Micromonospora parastrephiae</name>
    <dbReference type="NCBI Taxonomy" id="2806101"/>
    <lineage>
        <taxon>Bacteria</taxon>
        <taxon>Bacillati</taxon>
        <taxon>Actinomycetota</taxon>
        <taxon>Actinomycetes</taxon>
        <taxon>Micromonosporales</taxon>
        <taxon>Micromonosporaceae</taxon>
        <taxon>Micromonospora</taxon>
    </lineage>
</organism>
<dbReference type="Proteomes" id="UP000601027">
    <property type="component" value="Unassembled WGS sequence"/>
</dbReference>
<sequence length="280" mass="31444">MRADDFFKDVDTRVWGVDTTKRMFDAQLVVALRRGPVTGHDDVGAAAGLAWLVHDDLERCGTGGTTELTEQEMRDCLLALRAIVGRLGITGFDPPFRDFTTFRNHWVRNGCSGSWQARRDLLDELLDPLHARLTDMETRVFASTLAEPISPRSATGWFRVDAELAELRRHFQIASSEQDYRNVGNDCVIVTEALSAQVYDAKLHLRDGEDEPPVAKTKIRIERYIEHTVPGPENAELRKLARAAVEFAQRVKHSPTATRRDAGIAADTVILLANILRRLE</sequence>
<protein>
    <submittedName>
        <fullName evidence="1">Uncharacterized protein</fullName>
    </submittedName>
</protein>
<dbReference type="EMBL" id="JAEVHM010000068">
    <property type="protein sequence ID" value="MBM0233207.1"/>
    <property type="molecule type" value="Genomic_DNA"/>
</dbReference>
<keyword evidence="2" id="KW-1185">Reference proteome</keyword>
<reference evidence="1 2" key="1">
    <citation type="submission" date="2021-01" db="EMBL/GenBank/DDBJ databases">
        <title>Draft genome sequence of Micromonospora sp. strain STR1_7.</title>
        <authorList>
            <person name="Karlyshev A."/>
            <person name="Jawad R."/>
        </authorList>
    </citation>
    <scope>NUCLEOTIDE SEQUENCE [LARGE SCALE GENOMIC DNA]</scope>
    <source>
        <strain evidence="1 2">STR1-7</strain>
    </source>
</reference>
<name>A0ABS1XVA0_9ACTN</name>
<gene>
    <name evidence="1" type="ORF">JNW91_15840</name>
</gene>
<comment type="caution">
    <text evidence="1">The sequence shown here is derived from an EMBL/GenBank/DDBJ whole genome shotgun (WGS) entry which is preliminary data.</text>
</comment>
<accession>A0ABS1XVA0</accession>
<evidence type="ECO:0000313" key="1">
    <source>
        <dbReference type="EMBL" id="MBM0233207.1"/>
    </source>
</evidence>
<proteinExistence type="predicted"/>